<evidence type="ECO:0000256" key="8">
    <source>
        <dbReference type="ARBA" id="ARBA00023065"/>
    </source>
</evidence>
<evidence type="ECO:0000256" key="4">
    <source>
        <dbReference type="ARBA" id="ARBA00022461"/>
    </source>
</evidence>
<keyword evidence="10 12" id="KW-0739">Sodium transport</keyword>
<evidence type="ECO:0000256" key="12">
    <source>
        <dbReference type="RuleBase" id="RU000679"/>
    </source>
</evidence>
<dbReference type="Gene3D" id="2.60.470.10">
    <property type="entry name" value="Acid-sensing ion channels like domains"/>
    <property type="match status" value="1"/>
</dbReference>
<evidence type="ECO:0000256" key="7">
    <source>
        <dbReference type="ARBA" id="ARBA00023053"/>
    </source>
</evidence>
<proteinExistence type="inferred from homology"/>
<dbReference type="AlphaFoldDB" id="A0A1B6M883"/>
<feature type="non-terminal residue" evidence="13">
    <location>
        <position position="217"/>
    </location>
</feature>
<keyword evidence="5 12" id="KW-0812">Transmembrane</keyword>
<dbReference type="GO" id="GO:0016020">
    <property type="term" value="C:membrane"/>
    <property type="evidence" value="ECO:0007669"/>
    <property type="project" value="UniProtKB-SubCell"/>
</dbReference>
<dbReference type="Pfam" id="PF00858">
    <property type="entry name" value="ASC"/>
    <property type="match status" value="1"/>
</dbReference>
<organism evidence="13">
    <name type="scientific">Graphocephala atropunctata</name>
    <dbReference type="NCBI Taxonomy" id="36148"/>
    <lineage>
        <taxon>Eukaryota</taxon>
        <taxon>Metazoa</taxon>
        <taxon>Ecdysozoa</taxon>
        <taxon>Arthropoda</taxon>
        <taxon>Hexapoda</taxon>
        <taxon>Insecta</taxon>
        <taxon>Pterygota</taxon>
        <taxon>Neoptera</taxon>
        <taxon>Paraneoptera</taxon>
        <taxon>Hemiptera</taxon>
        <taxon>Auchenorrhyncha</taxon>
        <taxon>Membracoidea</taxon>
        <taxon>Cicadellidae</taxon>
        <taxon>Cicadellinae</taxon>
        <taxon>Cicadellini</taxon>
        <taxon>Graphocephala</taxon>
    </lineage>
</organism>
<evidence type="ECO:0000313" key="13">
    <source>
        <dbReference type="EMBL" id="JAT32140.1"/>
    </source>
</evidence>
<keyword evidence="6" id="KW-1133">Transmembrane helix</keyword>
<evidence type="ECO:0000256" key="11">
    <source>
        <dbReference type="ARBA" id="ARBA00023303"/>
    </source>
</evidence>
<evidence type="ECO:0000256" key="9">
    <source>
        <dbReference type="ARBA" id="ARBA00023136"/>
    </source>
</evidence>
<keyword evidence="4 12" id="KW-0894">Sodium channel</keyword>
<protein>
    <submittedName>
        <fullName evidence="13">Uncharacterized protein</fullName>
    </submittedName>
</protein>
<accession>A0A1B6M883</accession>
<evidence type="ECO:0000256" key="3">
    <source>
        <dbReference type="ARBA" id="ARBA00022448"/>
    </source>
</evidence>
<sequence length="217" mass="24976">TSDRKALFFSSLICPSNDFFKDRNLTVTPGEMGEFYEFVNQATPSCEEMMRRCYWQNMEFPCCKIFFPIITSLGRCYVINSLPSKMLFTNQTDKRFLFNDSYPQETRYWSPEGGYPRPDRRGEKDDYTFPKWADTPGYEGGLSVEIDQDMAEWQDVCAGGYSGFKILLNSPEEAPITSQAALRVPMKRDFLVRLSPRTIRTDPTLSSTRAGLRGCLF</sequence>
<evidence type="ECO:0000256" key="1">
    <source>
        <dbReference type="ARBA" id="ARBA00004141"/>
    </source>
</evidence>
<feature type="non-terminal residue" evidence="13">
    <location>
        <position position="1"/>
    </location>
</feature>
<evidence type="ECO:0000256" key="5">
    <source>
        <dbReference type="ARBA" id="ARBA00022692"/>
    </source>
</evidence>
<keyword evidence="9" id="KW-0472">Membrane</keyword>
<keyword evidence="8 12" id="KW-0406">Ion transport</keyword>
<dbReference type="InterPro" id="IPR001873">
    <property type="entry name" value="ENaC"/>
</dbReference>
<reference evidence="13" key="1">
    <citation type="submission" date="2015-11" db="EMBL/GenBank/DDBJ databases">
        <title>De novo transcriptome assembly of four potential Pierce s Disease insect vectors from Arizona vineyards.</title>
        <authorList>
            <person name="Tassone E.E."/>
        </authorList>
    </citation>
    <scope>NUCLEOTIDE SEQUENCE</scope>
</reference>
<gene>
    <name evidence="13" type="ORF">g.51245</name>
</gene>
<comment type="subcellular location">
    <subcellularLocation>
        <location evidence="1">Membrane</location>
        <topology evidence="1">Multi-pass membrane protein</topology>
    </subcellularLocation>
</comment>
<evidence type="ECO:0000256" key="10">
    <source>
        <dbReference type="ARBA" id="ARBA00023201"/>
    </source>
</evidence>
<evidence type="ECO:0000256" key="2">
    <source>
        <dbReference type="ARBA" id="ARBA00007193"/>
    </source>
</evidence>
<comment type="similarity">
    <text evidence="2 12">Belongs to the amiloride-sensitive sodium channel (TC 1.A.6) family.</text>
</comment>
<dbReference type="EMBL" id="GEBQ01007837">
    <property type="protein sequence ID" value="JAT32140.1"/>
    <property type="molecule type" value="Transcribed_RNA"/>
</dbReference>
<keyword evidence="3 12" id="KW-0813">Transport</keyword>
<name>A0A1B6M883_9HEMI</name>
<evidence type="ECO:0000256" key="6">
    <source>
        <dbReference type="ARBA" id="ARBA00022989"/>
    </source>
</evidence>
<dbReference type="GO" id="GO:0005272">
    <property type="term" value="F:sodium channel activity"/>
    <property type="evidence" value="ECO:0007669"/>
    <property type="project" value="UniProtKB-KW"/>
</dbReference>
<keyword evidence="11 12" id="KW-0407">Ion channel</keyword>
<keyword evidence="7" id="KW-0915">Sodium</keyword>